<keyword evidence="12" id="KW-0503">Monooxygenase</keyword>
<keyword evidence="9" id="KW-0492">Microsome</keyword>
<dbReference type="GO" id="GO:0020037">
    <property type="term" value="F:heme binding"/>
    <property type="evidence" value="ECO:0007669"/>
    <property type="project" value="InterPro"/>
</dbReference>
<evidence type="ECO:0000256" key="10">
    <source>
        <dbReference type="ARBA" id="ARBA00023002"/>
    </source>
</evidence>
<evidence type="ECO:0000256" key="5">
    <source>
        <dbReference type="ARBA" id="ARBA00010617"/>
    </source>
</evidence>
<comment type="subcellular location">
    <subcellularLocation>
        <location evidence="4">Endoplasmic reticulum membrane</location>
        <topology evidence="4">Peripheral membrane protein</topology>
    </subcellularLocation>
    <subcellularLocation>
        <location evidence="3">Microsome membrane</location>
        <topology evidence="3">Peripheral membrane protein</topology>
    </subcellularLocation>
</comment>
<dbReference type="GO" id="GO:0016705">
    <property type="term" value="F:oxidoreductase activity, acting on paired donors, with incorporation or reduction of molecular oxygen"/>
    <property type="evidence" value="ECO:0007669"/>
    <property type="project" value="InterPro"/>
</dbReference>
<dbReference type="InterPro" id="IPR050196">
    <property type="entry name" value="Cytochrome_P450_Monoox"/>
</dbReference>
<dbReference type="Gene3D" id="1.10.630.10">
    <property type="entry name" value="Cytochrome P450"/>
    <property type="match status" value="1"/>
</dbReference>
<evidence type="ECO:0000256" key="8">
    <source>
        <dbReference type="ARBA" id="ARBA00022824"/>
    </source>
</evidence>
<evidence type="ECO:0000256" key="14">
    <source>
        <dbReference type="PIRSR" id="PIRSR602401-1"/>
    </source>
</evidence>
<dbReference type="SUPFAM" id="SSF48264">
    <property type="entry name" value="Cytochrome P450"/>
    <property type="match status" value="1"/>
</dbReference>
<dbReference type="InterPro" id="IPR001128">
    <property type="entry name" value="Cyt_P450"/>
</dbReference>
<evidence type="ECO:0000256" key="2">
    <source>
        <dbReference type="ARBA" id="ARBA00003690"/>
    </source>
</evidence>
<proteinExistence type="inferred from homology"/>
<dbReference type="AlphaFoldDB" id="A0A0K8TV31"/>
<evidence type="ECO:0000256" key="4">
    <source>
        <dbReference type="ARBA" id="ARBA00004406"/>
    </source>
</evidence>
<evidence type="ECO:0000256" key="11">
    <source>
        <dbReference type="ARBA" id="ARBA00023004"/>
    </source>
</evidence>
<dbReference type="GO" id="GO:0005789">
    <property type="term" value="C:endoplasmic reticulum membrane"/>
    <property type="evidence" value="ECO:0007669"/>
    <property type="project" value="UniProtKB-SubCell"/>
</dbReference>
<dbReference type="PANTHER" id="PTHR24291">
    <property type="entry name" value="CYTOCHROME P450 FAMILY 4"/>
    <property type="match status" value="1"/>
</dbReference>
<evidence type="ECO:0000256" key="9">
    <source>
        <dbReference type="ARBA" id="ARBA00022848"/>
    </source>
</evidence>
<dbReference type="PRINTS" id="PR00463">
    <property type="entry name" value="EP450I"/>
</dbReference>
<name>A0A0K8TV31_EPIPO</name>
<reference evidence="15" key="1">
    <citation type="journal article" date="2015" name="PLoS ONE">
        <title>The Peripheral Olfactory Repertoire of the Lightbrown Apple Moth, Epiphyas postvittana.</title>
        <authorList>
            <person name="Corcoran J.A."/>
            <person name="Jordan M.D."/>
            <person name="Thrimawithana A.H."/>
            <person name="Crowhurst R.N."/>
            <person name="Newcomb R.D."/>
        </authorList>
    </citation>
    <scope>NUCLEOTIDE SEQUENCE</scope>
</reference>
<keyword evidence="10" id="KW-0560">Oxidoreductase</keyword>
<protein>
    <submittedName>
        <fullName evidence="15">Cytochrome p450</fullName>
    </submittedName>
</protein>
<keyword evidence="6 14" id="KW-0349">Heme</keyword>
<evidence type="ECO:0000256" key="6">
    <source>
        <dbReference type="ARBA" id="ARBA00022617"/>
    </source>
</evidence>
<dbReference type="GO" id="GO:0005506">
    <property type="term" value="F:iron ion binding"/>
    <property type="evidence" value="ECO:0007669"/>
    <property type="project" value="InterPro"/>
</dbReference>
<organism evidence="15">
    <name type="scientific">Epiphyas postvittana</name>
    <name type="common">Light brown apple moth</name>
    <dbReference type="NCBI Taxonomy" id="65032"/>
    <lineage>
        <taxon>Eukaryota</taxon>
        <taxon>Metazoa</taxon>
        <taxon>Ecdysozoa</taxon>
        <taxon>Arthropoda</taxon>
        <taxon>Hexapoda</taxon>
        <taxon>Insecta</taxon>
        <taxon>Pterygota</taxon>
        <taxon>Neoptera</taxon>
        <taxon>Endopterygota</taxon>
        <taxon>Lepidoptera</taxon>
        <taxon>Glossata</taxon>
        <taxon>Ditrysia</taxon>
        <taxon>Tortricoidea</taxon>
        <taxon>Tortricidae</taxon>
        <taxon>Tortricinae</taxon>
        <taxon>Epiphyas</taxon>
    </lineage>
</organism>
<dbReference type="InterPro" id="IPR002401">
    <property type="entry name" value="Cyt_P450_E_grp-I"/>
</dbReference>
<evidence type="ECO:0000256" key="12">
    <source>
        <dbReference type="ARBA" id="ARBA00023033"/>
    </source>
</evidence>
<keyword evidence="11 14" id="KW-0408">Iron</keyword>
<dbReference type="PRINTS" id="PR00385">
    <property type="entry name" value="P450"/>
</dbReference>
<dbReference type="GO" id="GO:0004497">
    <property type="term" value="F:monooxygenase activity"/>
    <property type="evidence" value="ECO:0007669"/>
    <property type="project" value="UniProtKB-KW"/>
</dbReference>
<accession>A0A0K8TV31</accession>
<dbReference type="Pfam" id="PF00067">
    <property type="entry name" value="p450"/>
    <property type="match status" value="1"/>
</dbReference>
<evidence type="ECO:0000256" key="3">
    <source>
        <dbReference type="ARBA" id="ARBA00004174"/>
    </source>
</evidence>
<evidence type="ECO:0000256" key="13">
    <source>
        <dbReference type="ARBA" id="ARBA00023136"/>
    </source>
</evidence>
<evidence type="ECO:0000313" key="15">
    <source>
        <dbReference type="EMBL" id="JAI18143.1"/>
    </source>
</evidence>
<evidence type="ECO:0000256" key="7">
    <source>
        <dbReference type="ARBA" id="ARBA00022723"/>
    </source>
</evidence>
<dbReference type="PANTHER" id="PTHR24291:SF189">
    <property type="entry name" value="CYTOCHROME P450 4C3-RELATED"/>
    <property type="match status" value="1"/>
</dbReference>
<comment type="function">
    <text evidence="2">May be involved in the metabolism of insect hormones and in the breakdown of synthetic insecticides.</text>
</comment>
<evidence type="ECO:0000256" key="1">
    <source>
        <dbReference type="ARBA" id="ARBA00001971"/>
    </source>
</evidence>
<comment type="similarity">
    <text evidence="5">Belongs to the cytochrome P450 family.</text>
</comment>
<comment type="cofactor">
    <cofactor evidence="1 14">
        <name>heme</name>
        <dbReference type="ChEBI" id="CHEBI:30413"/>
    </cofactor>
</comment>
<dbReference type="InterPro" id="IPR036396">
    <property type="entry name" value="Cyt_P450_sf"/>
</dbReference>
<sequence>MKFIRTLTGNGSLATPVNIWRPRRKVMAPLFSLKNLNCFVSVFAKQSEIMVKRMQQEDGNGDFSFWKYINTYTFDSICKTSLGIDLNSQLNPDQPCLEAFDVVLHILSQRLCSPWLYLDSVYKLLPCYKTFLTNRNKIYDFVDDLIKCKSKEMAARDNDSEEQTENPASEMQCLLEIMIKSSGGAKGYTDLELREEMLVIILAGTDTSAVGAAYTALMLSRHPEVQEKVFQELQAVFQGSNRPVAVNDLPNLKYLEAVIKETLRIYPPVPVVVREVINDVELPSGKTLVNGVGILMNFWAMHRNPKYWGEDAEQFRPERFLEGPLKHPGQFMPFSYSMRNCIGSTYAMMSMKTVLATLVRQYQLLPPADLAPQQWADPLRVKWDIMMKHVDNYMIRIRRRK</sequence>
<keyword evidence="13" id="KW-0472">Membrane</keyword>
<keyword evidence="7 14" id="KW-0479">Metal-binding</keyword>
<dbReference type="EMBL" id="GCVX01000087">
    <property type="protein sequence ID" value="JAI18143.1"/>
    <property type="molecule type" value="Transcribed_RNA"/>
</dbReference>
<feature type="binding site" description="axial binding residue" evidence="14">
    <location>
        <position position="341"/>
    </location>
    <ligand>
        <name>heme</name>
        <dbReference type="ChEBI" id="CHEBI:30413"/>
    </ligand>
    <ligandPart>
        <name>Fe</name>
        <dbReference type="ChEBI" id="CHEBI:18248"/>
    </ligandPart>
</feature>
<keyword evidence="8" id="KW-0256">Endoplasmic reticulum</keyword>